<organism evidence="4 5">
    <name type="scientific">Mycobacterium kyorinense</name>
    <dbReference type="NCBI Taxonomy" id="487514"/>
    <lineage>
        <taxon>Bacteria</taxon>
        <taxon>Bacillati</taxon>
        <taxon>Actinomycetota</taxon>
        <taxon>Actinomycetes</taxon>
        <taxon>Mycobacteriales</taxon>
        <taxon>Mycobacteriaceae</taxon>
        <taxon>Mycobacterium</taxon>
    </lineage>
</organism>
<dbReference type="Gene3D" id="1.20.1260.20">
    <property type="entry name" value="PPE superfamily"/>
    <property type="match status" value="1"/>
</dbReference>
<dbReference type="SUPFAM" id="SSF140459">
    <property type="entry name" value="PE/PPE dimer-like"/>
    <property type="match status" value="1"/>
</dbReference>
<dbReference type="Pfam" id="PF00823">
    <property type="entry name" value="PPE"/>
    <property type="match status" value="1"/>
</dbReference>
<comment type="similarity">
    <text evidence="1">Belongs to the mycobacterial PPE family.</text>
</comment>
<evidence type="ECO:0000259" key="3">
    <source>
        <dbReference type="Pfam" id="PF00823"/>
    </source>
</evidence>
<dbReference type="RefSeq" id="WP_045375014.1">
    <property type="nucleotide sequence ID" value="NZ_BBKA01000019.1"/>
</dbReference>
<feature type="region of interest" description="Disordered" evidence="2">
    <location>
        <begin position="381"/>
        <end position="532"/>
    </location>
</feature>
<proteinExistence type="inferred from homology"/>
<dbReference type="InterPro" id="IPR000030">
    <property type="entry name" value="PPE_dom"/>
</dbReference>
<feature type="region of interest" description="Disordered" evidence="2">
    <location>
        <begin position="288"/>
        <end position="336"/>
    </location>
</feature>
<feature type="compositionally biased region" description="Low complexity" evidence="2">
    <location>
        <begin position="401"/>
        <end position="424"/>
    </location>
</feature>
<reference evidence="4 5" key="1">
    <citation type="submission" date="2016-01" db="EMBL/GenBank/DDBJ databases">
        <title>The new phylogeny of the genus Mycobacterium.</title>
        <authorList>
            <person name="Tarcisio F."/>
            <person name="Conor M."/>
            <person name="Antonella G."/>
            <person name="Elisabetta G."/>
            <person name="Giulia F.S."/>
            <person name="Sara T."/>
            <person name="Anna F."/>
            <person name="Clotilde B."/>
            <person name="Roberto B."/>
            <person name="Veronica D.S."/>
            <person name="Fabio R."/>
            <person name="Monica P."/>
            <person name="Olivier J."/>
            <person name="Enrico T."/>
            <person name="Nicola S."/>
        </authorList>
    </citation>
    <scope>NUCLEOTIDE SEQUENCE [LARGE SCALE GENOMIC DNA]</scope>
    <source>
        <strain evidence="4 5">DSM 45166</strain>
    </source>
</reference>
<evidence type="ECO:0000313" key="5">
    <source>
        <dbReference type="Proteomes" id="UP000193487"/>
    </source>
</evidence>
<dbReference type="AlphaFoldDB" id="A0A1X1Y1W2"/>
<evidence type="ECO:0000256" key="1">
    <source>
        <dbReference type="ARBA" id="ARBA00010652"/>
    </source>
</evidence>
<dbReference type="InterPro" id="IPR038332">
    <property type="entry name" value="PPE_sf"/>
</dbReference>
<gene>
    <name evidence="4" type="ORF">AWC14_02070</name>
</gene>
<comment type="caution">
    <text evidence="4">The sequence shown here is derived from an EMBL/GenBank/DDBJ whole genome shotgun (WGS) entry which is preliminary data.</text>
</comment>
<dbReference type="Proteomes" id="UP000193487">
    <property type="component" value="Unassembled WGS sequence"/>
</dbReference>
<feature type="compositionally biased region" description="Low complexity" evidence="2">
    <location>
        <begin position="325"/>
        <end position="336"/>
    </location>
</feature>
<name>A0A1X1Y1W2_9MYCO</name>
<evidence type="ECO:0000313" key="4">
    <source>
        <dbReference type="EMBL" id="ORW05011.1"/>
    </source>
</evidence>
<protein>
    <recommendedName>
        <fullName evidence="3">PPE domain-containing protein</fullName>
    </recommendedName>
</protein>
<sequence>MAELRVDPAEVGPRLAAAFSAAAAALAAPAGIVPAPPAGSDPVSVAAANRAAVNSAKLSGHLAGGITRLAEGAQAVTAALTGYVVTDEAGAAEINGSTAAAAAGAAIGAINIPSPPAVEVPNVPVDVSAALASVPADPATVDDALTTGAGAGGLEGHAAAWDGVAAQLRTVGSEFRTLGSGLPASWAGPAGDSLSQRLLGFGDWMHASGEAASSHASNVRQLGGFHRDAVSAHPRAVQVRQTEQALLNAAARAAAGDPAAAAKAAEEEAKLSQLKEQSVMTMARYGQGAAGVKDVQHPGDSPRIGGDGDPHLPNKPAHGLGSIDDPQAAEQAGDAPAEALGETTGKSMQDAMASMTTVPSQVANAVGQALSKSGQSLGQVGQQASQAASQLGQGLGGGSPLSGLGKPASGNPLSRLGSGSDLLGSGAGAAGGGAGAGGTMPAGLPEQLSPGSPAAPPPPTAPTSIPRPPSTSGGGMGGMPMGMMPMGRAGGDSDKELARNPEWFPDEPLVKDEPEVSEAVAGQRRRPRPTET</sequence>
<evidence type="ECO:0000256" key="2">
    <source>
        <dbReference type="SAM" id="MobiDB-lite"/>
    </source>
</evidence>
<feature type="compositionally biased region" description="Gly residues" evidence="2">
    <location>
        <begin position="425"/>
        <end position="440"/>
    </location>
</feature>
<feature type="compositionally biased region" description="Low complexity" evidence="2">
    <location>
        <begin position="381"/>
        <end position="392"/>
    </location>
</feature>
<keyword evidence="5" id="KW-1185">Reference proteome</keyword>
<accession>A0A1X1Y1W2</accession>
<feature type="compositionally biased region" description="Basic residues" evidence="2">
    <location>
        <begin position="523"/>
        <end position="532"/>
    </location>
</feature>
<feature type="compositionally biased region" description="Pro residues" evidence="2">
    <location>
        <begin position="453"/>
        <end position="469"/>
    </location>
</feature>
<dbReference type="OrthoDB" id="4753570at2"/>
<dbReference type="EMBL" id="LQPE01000094">
    <property type="protein sequence ID" value="ORW05011.1"/>
    <property type="molecule type" value="Genomic_DNA"/>
</dbReference>
<feature type="domain" description="PPE" evidence="3">
    <location>
        <begin position="143"/>
        <end position="289"/>
    </location>
</feature>